<dbReference type="SMART" id="SM00465">
    <property type="entry name" value="GIYc"/>
    <property type="match status" value="1"/>
</dbReference>
<keyword evidence="10" id="KW-1185">Reference proteome</keyword>
<comment type="caution">
    <text evidence="9">The sequence shown here is derived from an EMBL/GenBank/DDBJ whole genome shotgun (WGS) entry which is preliminary data.</text>
</comment>
<dbReference type="InterPro" id="IPR050066">
    <property type="entry name" value="UvrABC_protein_C"/>
</dbReference>
<evidence type="ECO:0000256" key="5">
    <source>
        <dbReference type="ARBA" id="ARBA00040756"/>
    </source>
</evidence>
<dbReference type="Gene3D" id="3.40.1440.10">
    <property type="entry name" value="GIY-YIG endonuclease"/>
    <property type="match status" value="1"/>
</dbReference>
<evidence type="ECO:0000256" key="6">
    <source>
        <dbReference type="ARBA" id="ARBA00042138"/>
    </source>
</evidence>
<evidence type="ECO:0000256" key="2">
    <source>
        <dbReference type="ARBA" id="ARBA00022881"/>
    </source>
</evidence>
<dbReference type="SUPFAM" id="SSF82771">
    <property type="entry name" value="GIY-YIG endonuclease"/>
    <property type="match status" value="1"/>
</dbReference>
<gene>
    <name evidence="9" type="ORF">RIB56_03265</name>
</gene>
<dbReference type="InterPro" id="IPR000305">
    <property type="entry name" value="GIY-YIG_endonuc"/>
</dbReference>
<evidence type="ECO:0000259" key="8">
    <source>
        <dbReference type="PROSITE" id="PS50164"/>
    </source>
</evidence>
<dbReference type="EMBL" id="JAWUZT010000005">
    <property type="protein sequence ID" value="MDW8515140.1"/>
    <property type="molecule type" value="Genomic_DNA"/>
</dbReference>
<dbReference type="PANTHER" id="PTHR30562:SF10">
    <property type="entry name" value="EXCINUCLEASE CHO"/>
    <property type="match status" value="1"/>
</dbReference>
<dbReference type="PROSITE" id="PS50164">
    <property type="entry name" value="GIY_YIG"/>
    <property type="match status" value="1"/>
</dbReference>
<evidence type="ECO:0000256" key="4">
    <source>
        <dbReference type="ARBA" id="ARBA00023236"/>
    </source>
</evidence>
<dbReference type="RefSeq" id="WP_318757228.1">
    <property type="nucleotide sequence ID" value="NZ_JAWUZT010000005.1"/>
</dbReference>
<dbReference type="Proteomes" id="UP001284771">
    <property type="component" value="Unassembled WGS sequence"/>
</dbReference>
<accession>A0ABU4J2C9</accession>
<dbReference type="InterPro" id="IPR035901">
    <property type="entry name" value="GIY-YIG_endonuc_sf"/>
</dbReference>
<proteinExistence type="predicted"/>
<sequence>MSVLDVINEFEINVVEAFSFKVNDYRKILEEIPWYKTGVYIFFDENHQPLYVGKSEKIKDRLKSHFKGFSSETKMHIDNIKYCSLLLLKRGSTSLEWLETVVINEYKPPLNTVRNKWRWERLLTPKYKHRCKGTNSRNENCGLSALENGFCKNHGGIGKKWNELVEEDMRKLGFN</sequence>
<dbReference type="PANTHER" id="PTHR30562">
    <property type="entry name" value="UVRC/OXIDOREDUCTASE"/>
    <property type="match status" value="1"/>
</dbReference>
<dbReference type="Pfam" id="PF01541">
    <property type="entry name" value="GIY-YIG"/>
    <property type="match status" value="1"/>
</dbReference>
<evidence type="ECO:0000313" key="9">
    <source>
        <dbReference type="EMBL" id="MDW8515140.1"/>
    </source>
</evidence>
<protein>
    <recommendedName>
        <fullName evidence="5">Excinuclease cho</fullName>
    </recommendedName>
    <alternativeName>
        <fullName evidence="7">Endonuclease cho</fullName>
    </alternativeName>
    <alternativeName>
        <fullName evidence="6">UvrC homolog protein</fullName>
    </alternativeName>
</protein>
<feature type="domain" description="GIY-YIG" evidence="8">
    <location>
        <begin position="35"/>
        <end position="112"/>
    </location>
</feature>
<evidence type="ECO:0000313" key="10">
    <source>
        <dbReference type="Proteomes" id="UP001284771"/>
    </source>
</evidence>
<evidence type="ECO:0000256" key="3">
    <source>
        <dbReference type="ARBA" id="ARBA00023204"/>
    </source>
</evidence>
<keyword evidence="3" id="KW-0234">DNA repair</keyword>
<name>A0ABU4J2C9_9BACI</name>
<organism evidence="9 10">
    <name type="scientific">Priestia flexa</name>
    <dbReference type="NCBI Taxonomy" id="86664"/>
    <lineage>
        <taxon>Bacteria</taxon>
        <taxon>Bacillati</taxon>
        <taxon>Bacillota</taxon>
        <taxon>Bacilli</taxon>
        <taxon>Bacillales</taxon>
        <taxon>Bacillaceae</taxon>
        <taxon>Priestia</taxon>
    </lineage>
</organism>
<evidence type="ECO:0000256" key="7">
    <source>
        <dbReference type="ARBA" id="ARBA00042732"/>
    </source>
</evidence>
<evidence type="ECO:0000256" key="1">
    <source>
        <dbReference type="ARBA" id="ARBA00022763"/>
    </source>
</evidence>
<keyword evidence="4" id="KW-0742">SOS response</keyword>
<keyword evidence="2" id="KW-0267">Excision nuclease</keyword>
<keyword evidence="1" id="KW-0227">DNA damage</keyword>
<reference evidence="10" key="1">
    <citation type="submission" date="2023-07" db="EMBL/GenBank/DDBJ databases">
        <title>Draft genomic sequences of Priestia flexa CCM isolated from the soil of an abandoned mine contaminated by free cyanide in the high Andean zone of Tacna, Peru.</title>
        <authorList>
            <person name="Caceda Quiroz C.J."/>
            <person name="Maraza Chooque G.J."/>
            <person name="Fora Quispe G.L."/>
            <person name="Carpio Mamani M."/>
        </authorList>
    </citation>
    <scope>NUCLEOTIDE SEQUENCE [LARGE SCALE GENOMIC DNA]</scope>
    <source>
        <strain evidence="10">CCM</strain>
    </source>
</reference>